<dbReference type="InterPro" id="IPR037069">
    <property type="entry name" value="AcylCoA_DH/ox_N_sf"/>
</dbReference>
<feature type="domain" description="Acyl-CoA oxidase/dehydrogenase middle" evidence="8">
    <location>
        <begin position="124"/>
        <end position="219"/>
    </location>
</feature>
<reference evidence="10" key="1">
    <citation type="submission" date="2008-01" db="EMBL/GenBank/DDBJ databases">
        <title>Complete sequence of chromosome of Caulobacter sp. K31.</title>
        <authorList>
            <consortium name="US DOE Joint Genome Institute"/>
            <person name="Copeland A."/>
            <person name="Lucas S."/>
            <person name="Lapidus A."/>
            <person name="Barry K."/>
            <person name="Glavina del Rio T."/>
            <person name="Dalin E."/>
            <person name="Tice H."/>
            <person name="Pitluck S."/>
            <person name="Bruce D."/>
            <person name="Goodwin L."/>
            <person name="Thompson L.S."/>
            <person name="Brettin T."/>
            <person name="Detter J.C."/>
            <person name="Han C."/>
            <person name="Schmutz J."/>
            <person name="Larimer F."/>
            <person name="Land M."/>
            <person name="Hauser L."/>
            <person name="Kyrpides N."/>
            <person name="Kim E."/>
            <person name="Stephens C."/>
            <person name="Richardson P."/>
        </authorList>
    </citation>
    <scope>NUCLEOTIDE SEQUENCE [LARGE SCALE GENOMIC DNA]</scope>
    <source>
        <strain evidence="10">K31</strain>
    </source>
</reference>
<dbReference type="InterPro" id="IPR009100">
    <property type="entry name" value="AcylCoA_DH/oxidase_NM_dom_sf"/>
</dbReference>
<dbReference type="PROSITE" id="PS00073">
    <property type="entry name" value="ACYL_COA_DH_2"/>
    <property type="match status" value="1"/>
</dbReference>
<dbReference type="EMBL" id="CP000927">
    <property type="protein sequence ID" value="ABZ69583.1"/>
    <property type="molecule type" value="Genomic_DNA"/>
</dbReference>
<dbReference type="InterPro" id="IPR006089">
    <property type="entry name" value="Acyl-CoA_DH_CS"/>
</dbReference>
<evidence type="ECO:0000256" key="3">
    <source>
        <dbReference type="ARBA" id="ARBA00022630"/>
    </source>
</evidence>
<dbReference type="Gene3D" id="1.20.140.10">
    <property type="entry name" value="Butyryl-CoA Dehydrogenase, subunit A, domain 3"/>
    <property type="match status" value="1"/>
</dbReference>
<dbReference type="InterPro" id="IPR006091">
    <property type="entry name" value="Acyl-CoA_Oxase/DH_mid-dom"/>
</dbReference>
<dbReference type="InterPro" id="IPR036250">
    <property type="entry name" value="AcylCo_DH-like_C"/>
</dbReference>
<keyword evidence="4 6" id="KW-0274">FAD</keyword>
<keyword evidence="3 6" id="KW-0285">Flavoprotein</keyword>
<dbReference type="Gene3D" id="1.10.540.10">
    <property type="entry name" value="Acyl-CoA dehydrogenase/oxidase, N-terminal domain"/>
    <property type="match status" value="1"/>
</dbReference>
<dbReference type="FunFam" id="2.40.110.10:FF:000002">
    <property type="entry name" value="Acyl-CoA dehydrogenase fadE12"/>
    <property type="match status" value="1"/>
</dbReference>
<dbReference type="SUPFAM" id="SSF56645">
    <property type="entry name" value="Acyl-CoA dehydrogenase NM domain-like"/>
    <property type="match status" value="1"/>
</dbReference>
<dbReference type="FunFam" id="1.20.140.10:FF:000001">
    <property type="entry name" value="Acyl-CoA dehydrogenase"/>
    <property type="match status" value="1"/>
</dbReference>
<dbReference type="PIRSF" id="PIRSF016578">
    <property type="entry name" value="HsaA"/>
    <property type="match status" value="1"/>
</dbReference>
<dbReference type="GO" id="GO:0003995">
    <property type="term" value="F:acyl-CoA dehydrogenase activity"/>
    <property type="evidence" value="ECO:0007669"/>
    <property type="project" value="InterPro"/>
</dbReference>
<dbReference type="SUPFAM" id="SSF47203">
    <property type="entry name" value="Acyl-CoA dehydrogenase C-terminal domain-like"/>
    <property type="match status" value="1"/>
</dbReference>
<evidence type="ECO:0000256" key="4">
    <source>
        <dbReference type="ARBA" id="ARBA00022827"/>
    </source>
</evidence>
<dbReference type="Gene3D" id="2.40.110.10">
    <property type="entry name" value="Butyryl-CoA Dehydrogenase, subunit A, domain 2"/>
    <property type="match status" value="1"/>
</dbReference>
<dbReference type="Pfam" id="PF02770">
    <property type="entry name" value="Acyl-CoA_dh_M"/>
    <property type="match status" value="1"/>
</dbReference>
<dbReference type="HOGENOM" id="CLU_018204_0_3_5"/>
<evidence type="ECO:0000313" key="10">
    <source>
        <dbReference type="EMBL" id="ABZ69583.1"/>
    </source>
</evidence>
<dbReference type="KEGG" id="cak:Caul_0446"/>
<evidence type="ECO:0000256" key="5">
    <source>
        <dbReference type="ARBA" id="ARBA00023002"/>
    </source>
</evidence>
<dbReference type="InterPro" id="IPR013786">
    <property type="entry name" value="AcylCoA_DH/ox_N"/>
</dbReference>
<dbReference type="eggNOG" id="COG1960">
    <property type="taxonomic scope" value="Bacteria"/>
</dbReference>
<dbReference type="STRING" id="366602.Caul_0446"/>
<name>B0T6G6_CAUSK</name>
<evidence type="ECO:0000259" key="9">
    <source>
        <dbReference type="Pfam" id="PF02771"/>
    </source>
</evidence>
<dbReference type="AlphaFoldDB" id="B0T6G6"/>
<evidence type="ECO:0000259" key="7">
    <source>
        <dbReference type="Pfam" id="PF00441"/>
    </source>
</evidence>
<comment type="similarity">
    <text evidence="2 6">Belongs to the acyl-CoA dehydrogenase family.</text>
</comment>
<dbReference type="Pfam" id="PF00441">
    <property type="entry name" value="Acyl-CoA_dh_1"/>
    <property type="match status" value="1"/>
</dbReference>
<dbReference type="FunFam" id="1.10.540.10:FF:000026">
    <property type="entry name" value="Acyl-CoA dehydrogenase medium chain"/>
    <property type="match status" value="1"/>
</dbReference>
<comment type="cofactor">
    <cofactor evidence="1 6">
        <name>FAD</name>
        <dbReference type="ChEBI" id="CHEBI:57692"/>
    </cofactor>
</comment>
<evidence type="ECO:0000256" key="2">
    <source>
        <dbReference type="ARBA" id="ARBA00009347"/>
    </source>
</evidence>
<proteinExistence type="inferred from homology"/>
<evidence type="ECO:0000256" key="6">
    <source>
        <dbReference type="RuleBase" id="RU362125"/>
    </source>
</evidence>
<organism evidence="10">
    <name type="scientific">Caulobacter sp. (strain K31)</name>
    <dbReference type="NCBI Taxonomy" id="366602"/>
    <lineage>
        <taxon>Bacteria</taxon>
        <taxon>Pseudomonadati</taxon>
        <taxon>Pseudomonadota</taxon>
        <taxon>Alphaproteobacteria</taxon>
        <taxon>Caulobacterales</taxon>
        <taxon>Caulobacteraceae</taxon>
        <taxon>Caulobacter</taxon>
    </lineage>
</organism>
<protein>
    <submittedName>
        <fullName evidence="10">Acyl-CoA dehydrogenase domain protein</fullName>
    </submittedName>
</protein>
<dbReference type="PANTHER" id="PTHR43884:SF12">
    <property type="entry name" value="ISOVALERYL-COA DEHYDROGENASE, MITOCHONDRIAL-RELATED"/>
    <property type="match status" value="1"/>
</dbReference>
<evidence type="ECO:0000259" key="8">
    <source>
        <dbReference type="Pfam" id="PF02770"/>
    </source>
</evidence>
<accession>B0T6G6</accession>
<dbReference type="OrthoDB" id="9775090at2"/>
<dbReference type="PANTHER" id="PTHR43884">
    <property type="entry name" value="ACYL-COA DEHYDROGENASE"/>
    <property type="match status" value="1"/>
</dbReference>
<feature type="domain" description="Acyl-CoA dehydrogenase/oxidase N-terminal" evidence="9">
    <location>
        <begin position="7"/>
        <end position="120"/>
    </location>
</feature>
<dbReference type="InterPro" id="IPR046373">
    <property type="entry name" value="Acyl-CoA_Oxase/DH_mid-dom_sf"/>
</dbReference>
<gene>
    <name evidence="10" type="ordered locus">Caul_0446</name>
</gene>
<evidence type="ECO:0000256" key="1">
    <source>
        <dbReference type="ARBA" id="ARBA00001974"/>
    </source>
</evidence>
<sequence>MSPWIDEELTLFQDSISRFLQAEFAPHAERWSQQQRVDREAWLKAGQAGMLCVSIPETYGGAGGHYGHEAIVVQALARAGLGGGFGAGNSVSSAVVAHYILAYGTEAQKLAWLPRMARGEWIGAVAMTEPGAGSDLQRISTRAEPVEGGFRVTGQKTFITNGQNADLIVIVCKTDPAAGGKGISLLVLETEGAEGFTRGRNLKKIGMHAQDTSELFFQDTFIPKSHVLGVLGGGFVQLMQQLAWERMVIALDAVACMERALEVTIDYVKSRTAFGKQVIDYQNTQFKLAECKTAASVARIFVDELMVRLIAGELSPETAAMAKLWTTETQAKVIDDCLQLHGGYGYMEEYPIARLYADARATRIYGGTNEIMKMIIARTL</sequence>
<dbReference type="Pfam" id="PF02771">
    <property type="entry name" value="Acyl-CoA_dh_N"/>
    <property type="match status" value="1"/>
</dbReference>
<dbReference type="InterPro" id="IPR009075">
    <property type="entry name" value="AcylCo_DH/oxidase_C"/>
</dbReference>
<feature type="domain" description="Acyl-CoA dehydrogenase/oxidase C-terminal" evidence="7">
    <location>
        <begin position="232"/>
        <end position="379"/>
    </location>
</feature>
<keyword evidence="5 6" id="KW-0560">Oxidoreductase</keyword>
<dbReference type="GO" id="GO:0050660">
    <property type="term" value="F:flavin adenine dinucleotide binding"/>
    <property type="evidence" value="ECO:0007669"/>
    <property type="project" value="InterPro"/>
</dbReference>